<dbReference type="PROSITE" id="PS00194">
    <property type="entry name" value="THIOREDOXIN_1"/>
    <property type="match status" value="1"/>
</dbReference>
<evidence type="ECO:0000256" key="4">
    <source>
        <dbReference type="ARBA" id="ARBA00023284"/>
    </source>
</evidence>
<dbReference type="PANTHER" id="PTHR35891">
    <property type="entry name" value="THIOL:DISULFIDE INTERCHANGE PROTEIN DSBA"/>
    <property type="match status" value="1"/>
</dbReference>
<evidence type="ECO:0000256" key="7">
    <source>
        <dbReference type="SAM" id="SignalP"/>
    </source>
</evidence>
<dbReference type="InterPro" id="IPR023205">
    <property type="entry name" value="DsbA/DsbL"/>
</dbReference>
<name>A0A2A5AKZ8_9GAMM</name>
<evidence type="ECO:0000313" key="9">
    <source>
        <dbReference type="EMBL" id="PCJ19977.1"/>
    </source>
</evidence>
<dbReference type="InterPro" id="IPR036249">
    <property type="entry name" value="Thioredoxin-like_sf"/>
</dbReference>
<evidence type="ECO:0000313" key="10">
    <source>
        <dbReference type="Proteomes" id="UP000218327"/>
    </source>
</evidence>
<dbReference type="GO" id="GO:0016491">
    <property type="term" value="F:oxidoreductase activity"/>
    <property type="evidence" value="ECO:0007669"/>
    <property type="project" value="InterPro"/>
</dbReference>
<evidence type="ECO:0000256" key="3">
    <source>
        <dbReference type="ARBA" id="ARBA00023157"/>
    </source>
</evidence>
<comment type="caution">
    <text evidence="9">The sequence shown here is derived from an EMBL/GenBank/DDBJ whole genome shotgun (WGS) entry which is preliminary data.</text>
</comment>
<dbReference type="InterPro" id="IPR017937">
    <property type="entry name" value="Thioredoxin_CS"/>
</dbReference>
<proteinExistence type="inferred from homology"/>
<keyword evidence="5" id="KW-0574">Periplasm</keyword>
<feature type="domain" description="DSBA-like thioredoxin" evidence="8">
    <location>
        <begin position="85"/>
        <end position="193"/>
    </location>
</feature>
<keyword evidence="3 5" id="KW-1015">Disulfide bond</keyword>
<comment type="subcellular location">
    <subcellularLocation>
        <location evidence="5">Periplasm</location>
    </subcellularLocation>
</comment>
<comment type="similarity">
    <text evidence="1">Belongs to the thioredoxin family. DsbA subfamily.</text>
</comment>
<evidence type="ECO:0000259" key="8">
    <source>
        <dbReference type="Pfam" id="PF01323"/>
    </source>
</evidence>
<keyword evidence="4" id="KW-0676">Redox-active center</keyword>
<evidence type="ECO:0000256" key="2">
    <source>
        <dbReference type="ARBA" id="ARBA00022729"/>
    </source>
</evidence>
<dbReference type="PANTHER" id="PTHR35891:SF2">
    <property type="entry name" value="THIOL:DISULFIDE INTERCHANGE PROTEIN DSBA"/>
    <property type="match status" value="1"/>
</dbReference>
<dbReference type="SUPFAM" id="SSF52833">
    <property type="entry name" value="Thioredoxin-like"/>
    <property type="match status" value="1"/>
</dbReference>
<dbReference type="GO" id="GO:0042597">
    <property type="term" value="C:periplasmic space"/>
    <property type="evidence" value="ECO:0007669"/>
    <property type="project" value="UniProtKB-SubCell"/>
</dbReference>
<feature type="signal peptide" evidence="7">
    <location>
        <begin position="1"/>
        <end position="25"/>
    </location>
</feature>
<dbReference type="Proteomes" id="UP000218327">
    <property type="component" value="Unassembled WGS sequence"/>
</dbReference>
<feature type="chain" id="PRO_5012743288" description="Thiol:disulfide interchange protein" evidence="7">
    <location>
        <begin position="26"/>
        <end position="214"/>
    </location>
</feature>
<evidence type="ECO:0000256" key="1">
    <source>
        <dbReference type="ARBA" id="ARBA00005791"/>
    </source>
</evidence>
<dbReference type="InterPro" id="IPR050824">
    <property type="entry name" value="Thiol_disulfide_DsbA"/>
</dbReference>
<dbReference type="AlphaFoldDB" id="A0A2A5AKZ8"/>
<protein>
    <recommendedName>
        <fullName evidence="5">Thiol:disulfide interchange protein</fullName>
    </recommendedName>
</protein>
<reference evidence="10" key="1">
    <citation type="submission" date="2017-08" db="EMBL/GenBank/DDBJ databases">
        <title>A dynamic microbial community with high functional redundancy inhabits the cold, oxic subseafloor aquifer.</title>
        <authorList>
            <person name="Tully B.J."/>
            <person name="Wheat C.G."/>
            <person name="Glazer B.T."/>
            <person name="Huber J.A."/>
        </authorList>
    </citation>
    <scope>NUCLEOTIDE SEQUENCE [LARGE SCALE GENOMIC DNA]</scope>
</reference>
<dbReference type="Gene3D" id="3.40.30.10">
    <property type="entry name" value="Glutaredoxin"/>
    <property type="match status" value="1"/>
</dbReference>
<keyword evidence="2 7" id="KW-0732">Signal</keyword>
<feature type="disulfide bond" description="Redox-active" evidence="6">
    <location>
        <begin position="61"/>
        <end position="64"/>
    </location>
</feature>
<dbReference type="CDD" id="cd03019">
    <property type="entry name" value="DsbA_DsbA"/>
    <property type="match status" value="1"/>
</dbReference>
<dbReference type="InterPro" id="IPR001853">
    <property type="entry name" value="DSBA-like_thioredoxin_dom"/>
</dbReference>
<evidence type="ECO:0000256" key="5">
    <source>
        <dbReference type="PIRNR" id="PIRNR001488"/>
    </source>
</evidence>
<dbReference type="EMBL" id="NVVJ01000084">
    <property type="protein sequence ID" value="PCJ19977.1"/>
    <property type="molecule type" value="Genomic_DNA"/>
</dbReference>
<gene>
    <name evidence="9" type="ORF">COA96_16025</name>
</gene>
<accession>A0A2A5AKZ8</accession>
<organism evidence="9 10">
    <name type="scientific">SAR86 cluster bacterium</name>
    <dbReference type="NCBI Taxonomy" id="2030880"/>
    <lineage>
        <taxon>Bacteria</taxon>
        <taxon>Pseudomonadati</taxon>
        <taxon>Pseudomonadota</taxon>
        <taxon>Gammaproteobacteria</taxon>
        <taxon>SAR86 cluster</taxon>
    </lineage>
</organism>
<sequence length="214" mass="24022">MRIRTLLVSSLFVMFSAVFATSAIAQADKYIAGTHYTILENPVRTADDSKIEVTEIFWYGCPACFNFEPLLNGWVKNQAEDVNFIRFPGIFNGLMKIHAQVFYTAQNMGVSELVHDSIFDNLVVQRRQLQTADQVAALFAKQDINREETVAAFNSFSVKTKTNQAEKLTNDYRPRGTPSMVVNGKYSISIGGAVTGQREMLSIVDFLIEKERSS</sequence>
<evidence type="ECO:0000256" key="6">
    <source>
        <dbReference type="PIRSR" id="PIRSR001488-1"/>
    </source>
</evidence>
<dbReference type="PIRSF" id="PIRSF001488">
    <property type="entry name" value="Tdi_protein"/>
    <property type="match status" value="1"/>
</dbReference>
<dbReference type="Pfam" id="PF01323">
    <property type="entry name" value="DSBA"/>
    <property type="match status" value="1"/>
</dbReference>